<dbReference type="Proteomes" id="UP000054423">
    <property type="component" value="Unassembled WGS sequence"/>
</dbReference>
<dbReference type="PANTHER" id="PTHR22538:SF1">
    <property type="entry name" value="VWFD DOMAIN-CONTAINING PROTEIN"/>
    <property type="match status" value="1"/>
</dbReference>
<sequence>MAVATSNLAHTSDMASQNPRQLLHNAPSIRLHIMLKGQNMQIHGQSVFDVFAKPVMSADAKSLRYDGFATFIQGDSESTYMLIDGSAYVAESARDDTTSATTQTIRCLSSITPFDSIVDALNNLTAISSSSGGDDSELDCPTEGLHETRFGGKHFVVCSLGPDGVIASGGDIAMTVEYLDHPLNSLSAPKLTDGSESCTVVAKPTPVSLTAIALLTGKEVSPA</sequence>
<name>W2KNG8_PHYNI</name>
<accession>W2KNG8</accession>
<gene>
    <name evidence="1" type="ORF">L917_14427</name>
</gene>
<reference evidence="1" key="1">
    <citation type="submission" date="2013-11" db="EMBL/GenBank/DDBJ databases">
        <title>The Genome Sequence of Phytophthora parasitica CHvinca01.</title>
        <authorList>
            <consortium name="The Broad Institute Genomics Platform"/>
            <person name="Russ C."/>
            <person name="Tyler B."/>
            <person name="Panabieres F."/>
            <person name="Shan W."/>
            <person name="Tripathy S."/>
            <person name="Grunwald N."/>
            <person name="Machado M."/>
            <person name="Johnson C.S."/>
            <person name="Arredondo F."/>
            <person name="Hong C."/>
            <person name="Coffey M."/>
            <person name="Young S.K."/>
            <person name="Zeng Q."/>
            <person name="Gargeya S."/>
            <person name="Fitzgerald M."/>
            <person name="Abouelleil A."/>
            <person name="Alvarado L."/>
            <person name="Chapman S.B."/>
            <person name="Gainer-Dewar J."/>
            <person name="Goldberg J."/>
            <person name="Griggs A."/>
            <person name="Gujja S."/>
            <person name="Hansen M."/>
            <person name="Howarth C."/>
            <person name="Imamovic A."/>
            <person name="Ireland A."/>
            <person name="Larimer J."/>
            <person name="McCowan C."/>
            <person name="Murphy C."/>
            <person name="Pearson M."/>
            <person name="Poon T.W."/>
            <person name="Priest M."/>
            <person name="Roberts A."/>
            <person name="Saif S."/>
            <person name="Shea T."/>
            <person name="Sykes S."/>
            <person name="Wortman J."/>
            <person name="Nusbaum C."/>
            <person name="Birren B."/>
        </authorList>
    </citation>
    <scope>NUCLEOTIDE SEQUENCE [LARGE SCALE GENOMIC DNA]</scope>
    <source>
        <strain evidence="1">CHvinca01</strain>
    </source>
</reference>
<proteinExistence type="predicted"/>
<organism evidence="1">
    <name type="scientific">Phytophthora nicotianae</name>
    <name type="common">Potato buckeye rot agent</name>
    <name type="synonym">Phytophthora parasitica</name>
    <dbReference type="NCBI Taxonomy" id="4792"/>
    <lineage>
        <taxon>Eukaryota</taxon>
        <taxon>Sar</taxon>
        <taxon>Stramenopiles</taxon>
        <taxon>Oomycota</taxon>
        <taxon>Peronosporomycetes</taxon>
        <taxon>Peronosporales</taxon>
        <taxon>Peronosporaceae</taxon>
        <taxon>Phytophthora</taxon>
    </lineage>
</organism>
<protein>
    <submittedName>
        <fullName evidence="1">Uncharacterized protein</fullName>
    </submittedName>
</protein>
<dbReference type="OrthoDB" id="128554at2759"/>
<dbReference type="AlphaFoldDB" id="W2KNG8"/>
<dbReference type="VEuPathDB" id="FungiDB:PPTG_15816"/>
<dbReference type="PANTHER" id="PTHR22538">
    <property type="entry name" value="CILIA- AND FLAGELLA-ASSOCIATED PROTEIN 74"/>
    <property type="match status" value="1"/>
</dbReference>
<evidence type="ECO:0000313" key="1">
    <source>
        <dbReference type="EMBL" id="ETL86124.1"/>
    </source>
</evidence>
<dbReference type="EMBL" id="KI681426">
    <property type="protein sequence ID" value="ETL86124.1"/>
    <property type="molecule type" value="Genomic_DNA"/>
</dbReference>